<gene>
    <name evidence="3" type="ORF">GCM10009751_08790</name>
</gene>
<dbReference type="Gene3D" id="3.30.370.10">
    <property type="entry name" value="Barstar-like"/>
    <property type="match status" value="1"/>
</dbReference>
<comment type="caution">
    <text evidence="3">The sequence shown here is derived from an EMBL/GenBank/DDBJ whole genome shotgun (WGS) entry which is preliminary data.</text>
</comment>
<feature type="domain" description="Barstar (barnase inhibitor)" evidence="2">
    <location>
        <begin position="31"/>
        <end position="111"/>
    </location>
</feature>
<dbReference type="Pfam" id="PF01337">
    <property type="entry name" value="Barstar"/>
    <property type="match status" value="1"/>
</dbReference>
<organism evidence="3 4">
    <name type="scientific">Myceligenerans crystallogenes</name>
    <dbReference type="NCBI Taxonomy" id="316335"/>
    <lineage>
        <taxon>Bacteria</taxon>
        <taxon>Bacillati</taxon>
        <taxon>Actinomycetota</taxon>
        <taxon>Actinomycetes</taxon>
        <taxon>Micrococcales</taxon>
        <taxon>Promicromonosporaceae</taxon>
        <taxon>Myceligenerans</taxon>
    </lineage>
</organism>
<comment type="similarity">
    <text evidence="1">Belongs to the barstar family.</text>
</comment>
<evidence type="ECO:0000313" key="3">
    <source>
        <dbReference type="EMBL" id="GAA1854249.1"/>
    </source>
</evidence>
<evidence type="ECO:0000313" key="4">
    <source>
        <dbReference type="Proteomes" id="UP001501094"/>
    </source>
</evidence>
<sequence length="268" mass="28736">MTGTAGVFQLVDDVRDSLAGRVILRPGVTSVALLDAMRLTTEYEVLEALNDQFRFPAYFGWNWDAVHDCLGDLSWIPADRYVVAIENSGRLDLAAGHPHRLLIRALRRAAWALSPDNPGGRRPPAEFAVLLLRRSEDARGLVSRFHAIGEVLDDFILAEDLGGIVAQHDSELTGDLLACLDDIGTKQLRVTCPSPDWGETLSDIYAIRGSLGAVVHGVEATVAAMSSHDGTVGVVSLAVGDSLFLVVLDASLTKLIGTIRSSISGVDP</sequence>
<evidence type="ECO:0000256" key="1">
    <source>
        <dbReference type="ARBA" id="ARBA00006845"/>
    </source>
</evidence>
<protein>
    <recommendedName>
        <fullName evidence="2">Barstar (barnase inhibitor) domain-containing protein</fullName>
    </recommendedName>
</protein>
<proteinExistence type="inferred from homology"/>
<reference evidence="4" key="1">
    <citation type="journal article" date="2019" name="Int. J. Syst. Evol. Microbiol.">
        <title>The Global Catalogue of Microorganisms (GCM) 10K type strain sequencing project: providing services to taxonomists for standard genome sequencing and annotation.</title>
        <authorList>
            <consortium name="The Broad Institute Genomics Platform"/>
            <consortium name="The Broad Institute Genome Sequencing Center for Infectious Disease"/>
            <person name="Wu L."/>
            <person name="Ma J."/>
        </authorList>
    </citation>
    <scope>NUCLEOTIDE SEQUENCE [LARGE SCALE GENOMIC DNA]</scope>
    <source>
        <strain evidence="4">JCM 14326</strain>
    </source>
</reference>
<dbReference type="RefSeq" id="WP_425561062.1">
    <property type="nucleotide sequence ID" value="NZ_BAAANL010000001.1"/>
</dbReference>
<keyword evidence="4" id="KW-1185">Reference proteome</keyword>
<evidence type="ECO:0000259" key="2">
    <source>
        <dbReference type="Pfam" id="PF01337"/>
    </source>
</evidence>
<dbReference type="SUPFAM" id="SSF52038">
    <property type="entry name" value="Barstar-related"/>
    <property type="match status" value="1"/>
</dbReference>
<name>A0ABP4ZF02_9MICO</name>
<dbReference type="EMBL" id="BAAANL010000001">
    <property type="protein sequence ID" value="GAA1854249.1"/>
    <property type="molecule type" value="Genomic_DNA"/>
</dbReference>
<dbReference type="InterPro" id="IPR000468">
    <property type="entry name" value="Barstar"/>
</dbReference>
<dbReference type="Proteomes" id="UP001501094">
    <property type="component" value="Unassembled WGS sequence"/>
</dbReference>
<accession>A0ABP4ZF02</accession>
<dbReference type="InterPro" id="IPR035905">
    <property type="entry name" value="Barstar-like_sf"/>
</dbReference>